<dbReference type="Gramene" id="OIW14371">
    <property type="protein sequence ID" value="OIW14371"/>
    <property type="gene ID" value="TanjilG_15725"/>
</dbReference>
<dbReference type="GO" id="GO:0005886">
    <property type="term" value="C:plasma membrane"/>
    <property type="evidence" value="ECO:0007669"/>
    <property type="project" value="UniProtKB-SubCell"/>
</dbReference>
<dbReference type="SUPFAM" id="SSF82153">
    <property type="entry name" value="FAS1 domain"/>
    <property type="match status" value="1"/>
</dbReference>
<organism evidence="11 12">
    <name type="scientific">Lupinus angustifolius</name>
    <name type="common">Narrow-leaved blue lupine</name>
    <dbReference type="NCBI Taxonomy" id="3871"/>
    <lineage>
        <taxon>Eukaryota</taxon>
        <taxon>Viridiplantae</taxon>
        <taxon>Streptophyta</taxon>
        <taxon>Embryophyta</taxon>
        <taxon>Tracheophyta</taxon>
        <taxon>Spermatophyta</taxon>
        <taxon>Magnoliopsida</taxon>
        <taxon>eudicotyledons</taxon>
        <taxon>Gunneridae</taxon>
        <taxon>Pentapetalae</taxon>
        <taxon>rosids</taxon>
        <taxon>fabids</taxon>
        <taxon>Fabales</taxon>
        <taxon>Fabaceae</taxon>
        <taxon>Papilionoideae</taxon>
        <taxon>50 kb inversion clade</taxon>
        <taxon>genistoids sensu lato</taxon>
        <taxon>core genistoids</taxon>
        <taxon>Genisteae</taxon>
        <taxon>Lupinus</taxon>
    </lineage>
</organism>
<evidence type="ECO:0000313" key="11">
    <source>
        <dbReference type="EMBL" id="OIW14371.1"/>
    </source>
</evidence>
<keyword evidence="12" id="KW-1185">Reference proteome</keyword>
<evidence type="ECO:0000259" key="10">
    <source>
        <dbReference type="PROSITE" id="PS50213"/>
    </source>
</evidence>
<keyword evidence="6" id="KW-0472">Membrane</keyword>
<protein>
    <recommendedName>
        <fullName evidence="10">FAS1 domain-containing protein</fullName>
    </recommendedName>
</protein>
<accession>A0A1J7INN8</accession>
<dbReference type="PROSITE" id="PS50213">
    <property type="entry name" value="FAS1"/>
    <property type="match status" value="1"/>
</dbReference>
<keyword evidence="7" id="KW-0449">Lipoprotein</keyword>
<dbReference type="Proteomes" id="UP000188354">
    <property type="component" value="Chromosome LG03"/>
</dbReference>
<keyword evidence="4" id="KW-0336">GPI-anchor</keyword>
<dbReference type="InterPro" id="IPR036378">
    <property type="entry name" value="FAS1_dom_sf"/>
</dbReference>
<keyword evidence="3" id="KW-1003">Cell membrane</keyword>
<evidence type="ECO:0000256" key="6">
    <source>
        <dbReference type="ARBA" id="ARBA00023136"/>
    </source>
</evidence>
<gene>
    <name evidence="11" type="ORF">TanjilG_15725</name>
</gene>
<proteinExistence type="inferred from homology"/>
<dbReference type="STRING" id="3871.A0A1J7INN8"/>
<evidence type="ECO:0000256" key="4">
    <source>
        <dbReference type="ARBA" id="ARBA00022622"/>
    </source>
</evidence>
<evidence type="ECO:0000256" key="9">
    <source>
        <dbReference type="SAM" id="SignalP"/>
    </source>
</evidence>
<dbReference type="InterPro" id="IPR000782">
    <property type="entry name" value="FAS1_domain"/>
</dbReference>
<feature type="chain" id="PRO_5012068898" description="FAS1 domain-containing protein" evidence="9">
    <location>
        <begin position="24"/>
        <end position="262"/>
    </location>
</feature>
<name>A0A1J7INN8_LUPAN</name>
<dbReference type="EMBL" id="CM007363">
    <property type="protein sequence ID" value="OIW14371.1"/>
    <property type="molecule type" value="Genomic_DNA"/>
</dbReference>
<evidence type="ECO:0000256" key="7">
    <source>
        <dbReference type="ARBA" id="ARBA00023288"/>
    </source>
</evidence>
<evidence type="ECO:0000256" key="2">
    <source>
        <dbReference type="ARBA" id="ARBA00007843"/>
    </source>
</evidence>
<feature type="domain" description="FAS1" evidence="10">
    <location>
        <begin position="23"/>
        <end position="167"/>
    </location>
</feature>
<keyword evidence="4" id="KW-0325">Glycoprotein</keyword>
<comment type="subcellular location">
    <subcellularLocation>
        <location evidence="1">Cell membrane</location>
        <topology evidence="1">Lipid-anchor</topology>
        <topology evidence="1">GPI-anchor</topology>
    </subcellularLocation>
</comment>
<feature type="region of interest" description="Disordered" evidence="8">
    <location>
        <begin position="167"/>
        <end position="201"/>
    </location>
</feature>
<dbReference type="Pfam" id="PF02469">
    <property type="entry name" value="Fasciclin"/>
    <property type="match status" value="1"/>
</dbReference>
<dbReference type="PANTHER" id="PTHR32382">
    <property type="entry name" value="FASCICLIN-LIKE ARABINOGALACTAN PROTEIN"/>
    <property type="match status" value="1"/>
</dbReference>
<evidence type="ECO:0000313" key="12">
    <source>
        <dbReference type="Proteomes" id="UP000188354"/>
    </source>
</evidence>
<comment type="similarity">
    <text evidence="2">Belongs to the fasciclin-like AGP family.</text>
</comment>
<dbReference type="Gene3D" id="2.30.180.10">
    <property type="entry name" value="FAS1 domain"/>
    <property type="match status" value="1"/>
</dbReference>
<evidence type="ECO:0000256" key="3">
    <source>
        <dbReference type="ARBA" id="ARBA00022475"/>
    </source>
</evidence>
<feature type="signal peptide" evidence="9">
    <location>
        <begin position="1"/>
        <end position="23"/>
    </location>
</feature>
<dbReference type="OMA" id="AFNINKM"/>
<evidence type="ECO:0000256" key="1">
    <source>
        <dbReference type="ARBA" id="ARBA00004609"/>
    </source>
</evidence>
<dbReference type="GO" id="GO:0098552">
    <property type="term" value="C:side of membrane"/>
    <property type="evidence" value="ECO:0007669"/>
    <property type="project" value="UniProtKB-KW"/>
</dbReference>
<keyword evidence="5 9" id="KW-0732">Signal</keyword>
<dbReference type="PANTHER" id="PTHR32382:SF6">
    <property type="entry name" value="FASCICLIN-LIKE ARABINOGALACTAN PROTEIN 14"/>
    <property type="match status" value="1"/>
</dbReference>
<dbReference type="AlphaFoldDB" id="A0A1J7INN8"/>
<dbReference type="InterPro" id="IPR033254">
    <property type="entry name" value="Plant_FLA"/>
</dbReference>
<evidence type="ECO:0000256" key="5">
    <source>
        <dbReference type="ARBA" id="ARBA00022729"/>
    </source>
</evidence>
<sequence>MSFKSSSLLCLALLHAFSCAIHAFYIKKLLNKYPEFSTFKNYLTQTNLVDQINSRNTITILAVDNGVASSISSKSQSAIKAIISTHIVLDYFDEKKLNEAIGLAVNQQGFIKVALVGEGTVGFGSVVKGSPINVELERMPYNISILKVSKLIIFLGADKVHTAKTPTVATKATVSSQSTKAPASSRKARAPSPLAEEGISDSPKEAGALEAEAPTPIASSPVAEALGLGDDDVANAQTPSRSSRIHIGFGAMMSFVSLLVVL</sequence>
<evidence type="ECO:0000256" key="8">
    <source>
        <dbReference type="SAM" id="MobiDB-lite"/>
    </source>
</evidence>
<feature type="compositionally biased region" description="Low complexity" evidence="8">
    <location>
        <begin position="167"/>
        <end position="193"/>
    </location>
</feature>
<reference evidence="11 12" key="1">
    <citation type="journal article" date="2017" name="Plant Biotechnol. J.">
        <title>A comprehensive draft genome sequence for lupin (Lupinus angustifolius), an emerging health food: insights into plant-microbe interactions and legume evolution.</title>
        <authorList>
            <person name="Hane J.K."/>
            <person name="Ming Y."/>
            <person name="Kamphuis L.G."/>
            <person name="Nelson M.N."/>
            <person name="Garg G."/>
            <person name="Atkins C.A."/>
            <person name="Bayer P.E."/>
            <person name="Bravo A."/>
            <person name="Bringans S."/>
            <person name="Cannon S."/>
            <person name="Edwards D."/>
            <person name="Foley R."/>
            <person name="Gao L.L."/>
            <person name="Harrison M.J."/>
            <person name="Huang W."/>
            <person name="Hurgobin B."/>
            <person name="Li S."/>
            <person name="Liu C.W."/>
            <person name="McGrath A."/>
            <person name="Morahan G."/>
            <person name="Murray J."/>
            <person name="Weller J."/>
            <person name="Jian J."/>
            <person name="Singh K.B."/>
        </authorList>
    </citation>
    <scope>NUCLEOTIDE SEQUENCE [LARGE SCALE GENOMIC DNA]</scope>
    <source>
        <strain evidence="12">cv. Tanjil</strain>
        <tissue evidence="11">Whole plant</tissue>
    </source>
</reference>